<keyword evidence="1" id="KW-0503">Monooxygenase</keyword>
<sequence length="416" mass="44850">MKPLDIAIAGCGVAGLAAGLALARQGHKIQIFDQFEAPRALGSGLMLQPAGLDVLDWLGLGDGMRQLGAPIDRLFGRAIPSGRIVLDVRYAALANGRNGLAVHRSALFNVLFEAAKKLRLSIETGARITRLARAQNGRPLLITEEGRRFGPFDLVIDALGGRSPLMVEASAPARRRILSYGALWTTLPWGVAKAFDGRALEQCYEKASVMIGVLPVGKRFAGDEPQTTFFWSLKAKDYPRWQAEGLAAWRTKVAGLWPETEPLLAEIRDPDQMVLASYGHHTLPLPYGPRIVFIGDSAHATSPQLGQGANMALLDVRGLAEALAGAGELNEALGHYARARRLHIRLYQTLSAVFTPFYQSDSTLLPMLRDGLVAPMSRIPLVARGLARIVSGDLALGRNHESFESLAKRGSSAVSG</sequence>
<keyword evidence="1" id="KW-0560">Oxidoreductase</keyword>
<dbReference type="Proteomes" id="UP000616151">
    <property type="component" value="Unassembled WGS sequence"/>
</dbReference>
<comment type="caution">
    <text evidence="1">The sequence shown here is derived from an EMBL/GenBank/DDBJ whole genome shotgun (WGS) entry which is preliminary data.</text>
</comment>
<organism evidence="1 2">
    <name type="scientific">Taklimakanibacter albus</name>
    <dbReference type="NCBI Taxonomy" id="2800327"/>
    <lineage>
        <taxon>Bacteria</taxon>
        <taxon>Pseudomonadati</taxon>
        <taxon>Pseudomonadota</taxon>
        <taxon>Alphaproteobacteria</taxon>
        <taxon>Hyphomicrobiales</taxon>
        <taxon>Aestuariivirgaceae</taxon>
        <taxon>Taklimakanibacter</taxon>
    </lineage>
</organism>
<proteinExistence type="predicted"/>
<gene>
    <name evidence="1" type="ORF">JHL16_03365</name>
</gene>
<dbReference type="EMBL" id="JAENHL010000004">
    <property type="protein sequence ID" value="MBK1865379.1"/>
    <property type="molecule type" value="Genomic_DNA"/>
</dbReference>
<name>A0ACC5QYD4_9HYPH</name>
<accession>A0ACC5QYD4</accession>
<evidence type="ECO:0000313" key="2">
    <source>
        <dbReference type="Proteomes" id="UP000616151"/>
    </source>
</evidence>
<evidence type="ECO:0000313" key="1">
    <source>
        <dbReference type="EMBL" id="MBK1865379.1"/>
    </source>
</evidence>
<keyword evidence="2" id="KW-1185">Reference proteome</keyword>
<protein>
    <submittedName>
        <fullName evidence="1">FAD-dependent monooxygenase</fullName>
    </submittedName>
</protein>
<reference evidence="1" key="1">
    <citation type="submission" date="2021-01" db="EMBL/GenBank/DDBJ databases">
        <authorList>
            <person name="Sun Q."/>
        </authorList>
    </citation>
    <scope>NUCLEOTIDE SEQUENCE</scope>
    <source>
        <strain evidence="1">YIM B02566</strain>
    </source>
</reference>